<dbReference type="AlphaFoldDB" id="A0A9X5C4C8"/>
<protein>
    <submittedName>
        <fullName evidence="1">Uncharacterized protein</fullName>
    </submittedName>
</protein>
<evidence type="ECO:0000313" key="2">
    <source>
        <dbReference type="Proteomes" id="UP000474104"/>
    </source>
</evidence>
<sequence>MVQIEDIDSAVSVKRRKNSLSGLIFIVLAYHQKDKQEFFCYYSQSFHSHAQKQPAKLSADAAHLDFLLMCVK</sequence>
<reference evidence="1 2" key="1">
    <citation type="submission" date="2019-07" db="EMBL/GenBank/DDBJ databases">
        <title>Draft genome sequences of 15 bacterial species constituting the stable defined intestinal microbiota of the GM15 gnotobiotic mouse model.</title>
        <authorList>
            <person name="Elie C."/>
            <person name="Mathieu A."/>
            <person name="Saliou A."/>
            <person name="Darnaud M."/>
            <person name="Leulier F."/>
            <person name="Tamellini A."/>
        </authorList>
    </citation>
    <scope>NUCLEOTIDE SEQUENCE [LARGE SCALE GENOMIC DNA]</scope>
    <source>
        <strain evidence="2">ASF 502</strain>
    </source>
</reference>
<organism evidence="1 2">
    <name type="scientific">Schaedlerella arabinosiphila</name>
    <dbReference type="NCBI Taxonomy" id="2044587"/>
    <lineage>
        <taxon>Bacteria</taxon>
        <taxon>Bacillati</taxon>
        <taxon>Bacillota</taxon>
        <taxon>Clostridia</taxon>
        <taxon>Lachnospirales</taxon>
        <taxon>Lachnospiraceae</taxon>
        <taxon>Schaedlerella</taxon>
    </lineage>
</organism>
<accession>A0A9X5C4C8</accession>
<dbReference type="EMBL" id="VIRB01000026">
    <property type="protein sequence ID" value="NDO67725.1"/>
    <property type="molecule type" value="Genomic_DNA"/>
</dbReference>
<proteinExistence type="predicted"/>
<dbReference type="RefSeq" id="WP_004069305.1">
    <property type="nucleotide sequence ID" value="NZ_VIRB01000026.1"/>
</dbReference>
<dbReference type="OrthoDB" id="9866982at2"/>
<name>A0A9X5C4C8_9FIRM</name>
<gene>
    <name evidence="1" type="ORF">FMM80_02945</name>
</gene>
<evidence type="ECO:0000313" key="1">
    <source>
        <dbReference type="EMBL" id="NDO67725.1"/>
    </source>
</evidence>
<dbReference type="Proteomes" id="UP000474104">
    <property type="component" value="Unassembled WGS sequence"/>
</dbReference>
<comment type="caution">
    <text evidence="1">The sequence shown here is derived from an EMBL/GenBank/DDBJ whole genome shotgun (WGS) entry which is preliminary data.</text>
</comment>